<dbReference type="InterPro" id="IPR033162">
    <property type="entry name" value="TBCD"/>
</dbReference>
<dbReference type="GO" id="GO:0007021">
    <property type="term" value="P:tubulin complex assembly"/>
    <property type="evidence" value="ECO:0007669"/>
    <property type="project" value="InterPro"/>
</dbReference>
<evidence type="ECO:0000313" key="3">
    <source>
        <dbReference type="Proteomes" id="UP000717328"/>
    </source>
</evidence>
<dbReference type="GO" id="GO:0048487">
    <property type="term" value="F:beta-tubulin binding"/>
    <property type="evidence" value="ECO:0007669"/>
    <property type="project" value="InterPro"/>
</dbReference>
<sequence length="547" mass="61220">MAYRDSGDAGSREVHMREIFWALSRISFDVVVGSRNAIVTAAACRLISITLTLPEIQSDPSPVPHWRKIIDHGLKHRTTSVQEAAADAVASFSRHLLFCISTLIRELSSSPPIIQQSLGTVLGAVDYSAHTNALPEATQCLLEFVKPSHKSPPKQNVEARRNCYAAFSRILSTVIGNVTQYLTAEVVNSFYDSLLNGLNDYSMDERGDVGSWIRVSCVQGLTAFSEMLIQNANSIPALETYLPPSKLHAAISGILKQGVERLDNVRQESGECIRRLLALPLPVIDGYSPWSYPGSQLLNELFNWWVLHSTEVKFKINVVTSGETPGWNEAPWLFPRALRLLEISEYRSSVLTGFVLTIGCKTDSTQRPLATSLVSYAKSLPLSDQSAKYDVNTLIEDLISQAKSQIMSNAIVIPILQTFNVLLEADALSRLSEDSRGLRSLEQLITLFTRNISRLKSVPRIHETMKLVVHLLPFQPLFEKCVLRLVDFLGHDFPRTDEDWQVRSNSAEFLYVFLQGTDIGRDTDEVEEMLLETEWLVISALSWQRES</sequence>
<dbReference type="InterPro" id="IPR022577">
    <property type="entry name" value="TBCD_C"/>
</dbReference>
<dbReference type="GO" id="GO:0000226">
    <property type="term" value="P:microtubule cytoskeleton organization"/>
    <property type="evidence" value="ECO:0007669"/>
    <property type="project" value="TreeGrafter"/>
</dbReference>
<dbReference type="Proteomes" id="UP000717328">
    <property type="component" value="Unassembled WGS sequence"/>
</dbReference>
<reference evidence="2" key="2">
    <citation type="submission" date="2021-10" db="EMBL/GenBank/DDBJ databases">
        <title>Phylogenomics reveals ancestral predisposition of the termite-cultivated fungus Termitomyces towards a domesticated lifestyle.</title>
        <authorList>
            <person name="Auxier B."/>
            <person name="Grum-Grzhimaylo A."/>
            <person name="Cardenas M.E."/>
            <person name="Lodge J.D."/>
            <person name="Laessoe T."/>
            <person name="Pedersen O."/>
            <person name="Smith M.E."/>
            <person name="Kuyper T.W."/>
            <person name="Franco-Molano E.A."/>
            <person name="Baroni T.J."/>
            <person name="Aanen D.K."/>
        </authorList>
    </citation>
    <scope>NUCLEOTIDE SEQUENCE</scope>
    <source>
        <strain evidence="2">D49</strain>
    </source>
</reference>
<feature type="domain" description="Tubulin-folding cofactor D C-terminal" evidence="1">
    <location>
        <begin position="248"/>
        <end position="460"/>
    </location>
</feature>
<dbReference type="GO" id="GO:0005096">
    <property type="term" value="F:GTPase activator activity"/>
    <property type="evidence" value="ECO:0007669"/>
    <property type="project" value="InterPro"/>
</dbReference>
<reference evidence="2" key="1">
    <citation type="submission" date="2021-02" db="EMBL/GenBank/DDBJ databases">
        <authorList>
            <person name="Nieuwenhuis M."/>
            <person name="Van De Peppel L.J.J."/>
        </authorList>
    </citation>
    <scope>NUCLEOTIDE SEQUENCE</scope>
    <source>
        <strain evidence="2">D49</strain>
    </source>
</reference>
<dbReference type="OrthoDB" id="1735853at2759"/>
<dbReference type="EMBL" id="JABCKI010006113">
    <property type="protein sequence ID" value="KAG5635355.1"/>
    <property type="molecule type" value="Genomic_DNA"/>
</dbReference>
<proteinExistence type="predicted"/>
<comment type="caution">
    <text evidence="2">The sequence shown here is derived from an EMBL/GenBank/DDBJ whole genome shotgun (WGS) entry which is preliminary data.</text>
</comment>
<evidence type="ECO:0000313" key="2">
    <source>
        <dbReference type="EMBL" id="KAG5635355.1"/>
    </source>
</evidence>
<keyword evidence="3" id="KW-1185">Reference proteome</keyword>
<dbReference type="InterPro" id="IPR016024">
    <property type="entry name" value="ARM-type_fold"/>
</dbReference>
<dbReference type="PANTHER" id="PTHR12658:SF0">
    <property type="entry name" value="TUBULIN-SPECIFIC CHAPERONE D"/>
    <property type="match status" value="1"/>
</dbReference>
<accession>A0A9P7K3W7</accession>
<name>A0A9P7K3W7_9AGAR</name>
<dbReference type="Pfam" id="PF12612">
    <property type="entry name" value="TFCD_C"/>
    <property type="match status" value="1"/>
</dbReference>
<protein>
    <recommendedName>
        <fullName evidence="1">Tubulin-folding cofactor D C-terminal domain-containing protein</fullName>
    </recommendedName>
</protein>
<dbReference type="GO" id="GO:0007023">
    <property type="term" value="P:post-chaperonin tubulin folding pathway"/>
    <property type="evidence" value="ECO:0007669"/>
    <property type="project" value="InterPro"/>
</dbReference>
<evidence type="ECO:0000259" key="1">
    <source>
        <dbReference type="Pfam" id="PF12612"/>
    </source>
</evidence>
<dbReference type="AlphaFoldDB" id="A0A9P7K3W7"/>
<gene>
    <name evidence="2" type="ORF">H0H81_011556</name>
</gene>
<organism evidence="2 3">
    <name type="scientific">Sphagnurus paluster</name>
    <dbReference type="NCBI Taxonomy" id="117069"/>
    <lineage>
        <taxon>Eukaryota</taxon>
        <taxon>Fungi</taxon>
        <taxon>Dikarya</taxon>
        <taxon>Basidiomycota</taxon>
        <taxon>Agaricomycotina</taxon>
        <taxon>Agaricomycetes</taxon>
        <taxon>Agaricomycetidae</taxon>
        <taxon>Agaricales</taxon>
        <taxon>Tricholomatineae</taxon>
        <taxon>Lyophyllaceae</taxon>
        <taxon>Sphagnurus</taxon>
    </lineage>
</organism>
<dbReference type="SUPFAM" id="SSF48371">
    <property type="entry name" value="ARM repeat"/>
    <property type="match status" value="1"/>
</dbReference>
<dbReference type="PANTHER" id="PTHR12658">
    <property type="entry name" value="BETA-TUBULIN COFACTOR D"/>
    <property type="match status" value="1"/>
</dbReference>